<evidence type="ECO:0000313" key="2">
    <source>
        <dbReference type="EMBL" id="PYZ94674.1"/>
    </source>
</evidence>
<dbReference type="EMBL" id="PDOD01000001">
    <property type="protein sequence ID" value="PYZ94674.1"/>
    <property type="molecule type" value="Genomic_DNA"/>
</dbReference>
<dbReference type="Proteomes" id="UP000248214">
    <property type="component" value="Unassembled WGS sequence"/>
</dbReference>
<reference evidence="2 3" key="1">
    <citation type="submission" date="2017-10" db="EMBL/GenBank/DDBJ databases">
        <title>Bacillus sp. nov., a halophilic bacterium isolated from a Keqin Lake.</title>
        <authorList>
            <person name="Wang H."/>
        </authorList>
    </citation>
    <scope>NUCLEOTIDE SEQUENCE [LARGE SCALE GENOMIC DNA]</scope>
    <source>
        <strain evidence="2 3">KQ-12</strain>
    </source>
</reference>
<dbReference type="AlphaFoldDB" id="A0A323TL64"/>
<dbReference type="OrthoDB" id="2939938at2"/>
<dbReference type="RefSeq" id="WP_110608308.1">
    <property type="nucleotide sequence ID" value="NZ_PDOD01000001.1"/>
</dbReference>
<evidence type="ECO:0000259" key="1">
    <source>
        <dbReference type="Pfam" id="PF20613"/>
    </source>
</evidence>
<gene>
    <name evidence="2" type="ORF">CR194_03850</name>
</gene>
<name>A0A323TL64_9BACI</name>
<sequence length="265" mass="30657">MQEQDIYPIKHIAALRGDNAHIIECSDGKKYVVKFGNKKKKREKELVNEYVVGQLASHLSLPVPPSKLVFISSDFIEKNSTRKTLHAGLQFATLYIEDSIGFPPEGEGPLFEQILNKEEELAGIMIFDQWVNNTDRGRNNILFENRQHGDYVYMIDHGRCFPGGYGWNCKTLKNSPQYRLKMPVYKWILSMLESEEALYLFAERMKAVPHEKILNIVDGIPAEWTITTDEKEALIEFLIKEKENSREVVDLILNHYRKLIGSKRL</sequence>
<dbReference type="Pfam" id="PF20613">
    <property type="entry name" value="HipA_2"/>
    <property type="match status" value="1"/>
</dbReference>
<proteinExistence type="predicted"/>
<dbReference type="InterPro" id="IPR046748">
    <property type="entry name" value="HipA_2"/>
</dbReference>
<keyword evidence="3" id="KW-1185">Reference proteome</keyword>
<organism evidence="2 3">
    <name type="scientific">Salipaludibacillus keqinensis</name>
    <dbReference type="NCBI Taxonomy" id="2045207"/>
    <lineage>
        <taxon>Bacteria</taxon>
        <taxon>Bacillati</taxon>
        <taxon>Bacillota</taxon>
        <taxon>Bacilli</taxon>
        <taxon>Bacillales</taxon>
        <taxon>Bacillaceae</taxon>
    </lineage>
</organism>
<accession>A0A323TL64</accession>
<evidence type="ECO:0000313" key="3">
    <source>
        <dbReference type="Proteomes" id="UP000248214"/>
    </source>
</evidence>
<protein>
    <recommendedName>
        <fullName evidence="1">HipA-like kinase domain-containing protein</fullName>
    </recommendedName>
</protein>
<comment type="caution">
    <text evidence="2">The sequence shown here is derived from an EMBL/GenBank/DDBJ whole genome shotgun (WGS) entry which is preliminary data.</text>
</comment>
<feature type="domain" description="HipA-like kinase" evidence="1">
    <location>
        <begin position="21"/>
        <end position="241"/>
    </location>
</feature>